<accession>A0ABM0MB98</accession>
<keyword evidence="10" id="KW-1185">Reference proteome</keyword>
<comment type="similarity">
    <text evidence="1">Belongs to the DNA polymerase type-B family.</text>
</comment>
<reference evidence="11" key="1">
    <citation type="submission" date="2025-08" db="UniProtKB">
        <authorList>
            <consortium name="RefSeq"/>
        </authorList>
    </citation>
    <scope>IDENTIFICATION</scope>
    <source>
        <tissue evidence="11">Testes</tissue>
    </source>
</reference>
<dbReference type="InterPro" id="IPR036397">
    <property type="entry name" value="RNaseH_sf"/>
</dbReference>
<name>A0ABM0MB98_SACKO</name>
<dbReference type="EC" id="2.7.7.7" evidence="2"/>
<keyword evidence="3" id="KW-0808">Transferase</keyword>
<evidence type="ECO:0000256" key="6">
    <source>
        <dbReference type="ARBA" id="ARBA00022932"/>
    </source>
</evidence>
<sequence>MNGSKVMQLYIHRADIKFIDSLNFLPMALSKLPKTFGIDELHKGFFPHLFPRTAGDSYRGPIPEDRYFDPDGMKEEVRKKFYTLYNGEVEKNSVYDLRKELLKYCRSDIRILEECCLAFRSMMMDLTEVDPFSCCITIASVCNVIF</sequence>
<feature type="domain" description="DNA-directed DNA polymerase family B mitochondria/virus" evidence="9">
    <location>
        <begin position="8"/>
        <end position="146"/>
    </location>
</feature>
<protein>
    <recommendedName>
        <fullName evidence="2">DNA-directed DNA polymerase</fullName>
        <ecNumber evidence="2">2.7.7.7</ecNumber>
    </recommendedName>
</protein>
<evidence type="ECO:0000256" key="4">
    <source>
        <dbReference type="ARBA" id="ARBA00022695"/>
    </source>
</evidence>
<evidence type="ECO:0000256" key="3">
    <source>
        <dbReference type="ARBA" id="ARBA00022679"/>
    </source>
</evidence>
<dbReference type="InterPro" id="IPR004868">
    <property type="entry name" value="DNA-dir_DNA_pol_B_mt/vir"/>
</dbReference>
<proteinExistence type="inferred from homology"/>
<dbReference type="PANTHER" id="PTHR33568">
    <property type="entry name" value="DNA POLYMERASE"/>
    <property type="match status" value="1"/>
</dbReference>
<evidence type="ECO:0000256" key="8">
    <source>
        <dbReference type="ARBA" id="ARBA00049244"/>
    </source>
</evidence>
<dbReference type="Proteomes" id="UP000694865">
    <property type="component" value="Unplaced"/>
</dbReference>
<keyword evidence="4" id="KW-0548">Nucleotidyltransferase</keyword>
<keyword evidence="7" id="KW-0238">DNA-binding</keyword>
<dbReference type="Pfam" id="PF03175">
    <property type="entry name" value="DNA_pol_B_2"/>
    <property type="match status" value="1"/>
</dbReference>
<evidence type="ECO:0000256" key="2">
    <source>
        <dbReference type="ARBA" id="ARBA00012417"/>
    </source>
</evidence>
<evidence type="ECO:0000256" key="5">
    <source>
        <dbReference type="ARBA" id="ARBA00022705"/>
    </source>
</evidence>
<keyword evidence="5" id="KW-0235">DNA replication</keyword>
<dbReference type="SUPFAM" id="SSF53098">
    <property type="entry name" value="Ribonuclease H-like"/>
    <property type="match status" value="1"/>
</dbReference>
<dbReference type="RefSeq" id="XP_006817289.1">
    <property type="nucleotide sequence ID" value="XM_006817226.1"/>
</dbReference>
<comment type="catalytic activity">
    <reaction evidence="8">
        <text>DNA(n) + a 2'-deoxyribonucleoside 5'-triphosphate = DNA(n+1) + diphosphate</text>
        <dbReference type="Rhea" id="RHEA:22508"/>
        <dbReference type="Rhea" id="RHEA-COMP:17339"/>
        <dbReference type="Rhea" id="RHEA-COMP:17340"/>
        <dbReference type="ChEBI" id="CHEBI:33019"/>
        <dbReference type="ChEBI" id="CHEBI:61560"/>
        <dbReference type="ChEBI" id="CHEBI:173112"/>
        <dbReference type="EC" id="2.7.7.7"/>
    </reaction>
</comment>
<dbReference type="GeneID" id="102810248"/>
<evidence type="ECO:0000256" key="7">
    <source>
        <dbReference type="ARBA" id="ARBA00023125"/>
    </source>
</evidence>
<dbReference type="InterPro" id="IPR012337">
    <property type="entry name" value="RNaseH-like_sf"/>
</dbReference>
<keyword evidence="6" id="KW-0239">DNA-directed DNA polymerase</keyword>
<dbReference type="PANTHER" id="PTHR33568:SF3">
    <property type="entry name" value="DNA-DIRECTED DNA POLYMERASE"/>
    <property type="match status" value="1"/>
</dbReference>
<evidence type="ECO:0000259" key="9">
    <source>
        <dbReference type="Pfam" id="PF03175"/>
    </source>
</evidence>
<dbReference type="Gene3D" id="3.30.420.10">
    <property type="entry name" value="Ribonuclease H-like superfamily/Ribonuclease H"/>
    <property type="match status" value="1"/>
</dbReference>
<evidence type="ECO:0000256" key="1">
    <source>
        <dbReference type="ARBA" id="ARBA00005755"/>
    </source>
</evidence>
<gene>
    <name evidence="11" type="primary">LOC102810248</name>
</gene>
<evidence type="ECO:0000313" key="10">
    <source>
        <dbReference type="Proteomes" id="UP000694865"/>
    </source>
</evidence>
<organism evidence="10 11">
    <name type="scientific">Saccoglossus kowalevskii</name>
    <name type="common">Acorn worm</name>
    <dbReference type="NCBI Taxonomy" id="10224"/>
    <lineage>
        <taxon>Eukaryota</taxon>
        <taxon>Metazoa</taxon>
        <taxon>Hemichordata</taxon>
        <taxon>Enteropneusta</taxon>
        <taxon>Harrimaniidae</taxon>
        <taxon>Saccoglossus</taxon>
    </lineage>
</organism>
<evidence type="ECO:0000313" key="11">
    <source>
        <dbReference type="RefSeq" id="XP_006817289.1"/>
    </source>
</evidence>